<keyword evidence="1" id="KW-0812">Transmembrane</keyword>
<dbReference type="AlphaFoldDB" id="A0AA36M3B7"/>
<feature type="non-terminal residue" evidence="2">
    <location>
        <position position="1"/>
    </location>
</feature>
<name>A0AA36M3B7_CYLNA</name>
<feature type="transmembrane region" description="Helical" evidence="1">
    <location>
        <begin position="15"/>
        <end position="33"/>
    </location>
</feature>
<accession>A0AA36M3B7</accession>
<comment type="caution">
    <text evidence="2">The sequence shown here is derived from an EMBL/GenBank/DDBJ whole genome shotgun (WGS) entry which is preliminary data.</text>
</comment>
<keyword evidence="1" id="KW-0472">Membrane</keyword>
<dbReference type="Proteomes" id="UP001176961">
    <property type="component" value="Unassembled WGS sequence"/>
</dbReference>
<keyword evidence="1" id="KW-1133">Transmembrane helix</keyword>
<keyword evidence="3" id="KW-1185">Reference proteome</keyword>
<dbReference type="EMBL" id="CATQJL010000163">
    <property type="protein sequence ID" value="CAJ0596480.1"/>
    <property type="molecule type" value="Genomic_DNA"/>
</dbReference>
<sequence length="53" mass="5939">PRSRILMLVRSRSVLMPRFGTIGIVMVIFRTLLSSIMKTLMMATPTISIGTPF</sequence>
<evidence type="ECO:0000313" key="3">
    <source>
        <dbReference type="Proteomes" id="UP001176961"/>
    </source>
</evidence>
<reference evidence="2" key="1">
    <citation type="submission" date="2023-07" db="EMBL/GenBank/DDBJ databases">
        <authorList>
            <consortium name="CYATHOMIX"/>
        </authorList>
    </citation>
    <scope>NUCLEOTIDE SEQUENCE</scope>
    <source>
        <strain evidence="2">N/A</strain>
    </source>
</reference>
<evidence type="ECO:0000313" key="2">
    <source>
        <dbReference type="EMBL" id="CAJ0596480.1"/>
    </source>
</evidence>
<organism evidence="2 3">
    <name type="scientific">Cylicocyclus nassatus</name>
    <name type="common">Nematode worm</name>
    <dbReference type="NCBI Taxonomy" id="53992"/>
    <lineage>
        <taxon>Eukaryota</taxon>
        <taxon>Metazoa</taxon>
        <taxon>Ecdysozoa</taxon>
        <taxon>Nematoda</taxon>
        <taxon>Chromadorea</taxon>
        <taxon>Rhabditida</taxon>
        <taxon>Rhabditina</taxon>
        <taxon>Rhabditomorpha</taxon>
        <taxon>Strongyloidea</taxon>
        <taxon>Strongylidae</taxon>
        <taxon>Cylicocyclus</taxon>
    </lineage>
</organism>
<proteinExistence type="predicted"/>
<gene>
    <name evidence="2" type="ORF">CYNAS_LOCUS8463</name>
</gene>
<evidence type="ECO:0000256" key="1">
    <source>
        <dbReference type="SAM" id="Phobius"/>
    </source>
</evidence>
<protein>
    <submittedName>
        <fullName evidence="2">Uncharacterized protein</fullName>
    </submittedName>
</protein>